<dbReference type="PANTHER" id="PTHR19282">
    <property type="entry name" value="TETRASPANIN"/>
    <property type="match status" value="1"/>
</dbReference>
<feature type="transmembrane region" description="Helical" evidence="6">
    <location>
        <begin position="225"/>
        <end position="250"/>
    </location>
</feature>
<keyword evidence="5 6" id="KW-0472">Membrane</keyword>
<dbReference type="EMBL" id="CAXLJM020000154">
    <property type="protein sequence ID" value="CAL8143334.1"/>
    <property type="molecule type" value="Genomic_DNA"/>
</dbReference>
<evidence type="ECO:0000313" key="7">
    <source>
        <dbReference type="EMBL" id="CAL8143334.1"/>
    </source>
</evidence>
<evidence type="ECO:0000256" key="1">
    <source>
        <dbReference type="ARBA" id="ARBA00004141"/>
    </source>
</evidence>
<evidence type="ECO:0000256" key="5">
    <source>
        <dbReference type="ARBA" id="ARBA00023136"/>
    </source>
</evidence>
<evidence type="ECO:0000313" key="8">
    <source>
        <dbReference type="Proteomes" id="UP001642540"/>
    </source>
</evidence>
<dbReference type="InterPro" id="IPR000301">
    <property type="entry name" value="Tetraspanin_animals"/>
</dbReference>
<evidence type="ECO:0000256" key="4">
    <source>
        <dbReference type="ARBA" id="ARBA00022989"/>
    </source>
</evidence>
<comment type="caution">
    <text evidence="7">The sequence shown here is derived from an EMBL/GenBank/DDBJ whole genome shotgun (WGS) entry which is preliminary data.</text>
</comment>
<reference evidence="7 8" key="1">
    <citation type="submission" date="2024-08" db="EMBL/GenBank/DDBJ databases">
        <authorList>
            <person name="Cucini C."/>
            <person name="Frati F."/>
        </authorList>
    </citation>
    <scope>NUCLEOTIDE SEQUENCE [LARGE SCALE GENOMIC DNA]</scope>
</reference>
<comment type="subcellular location">
    <subcellularLocation>
        <location evidence="1 6">Membrane</location>
        <topology evidence="1 6">Multi-pass membrane protein</topology>
    </subcellularLocation>
</comment>
<dbReference type="InterPro" id="IPR008952">
    <property type="entry name" value="Tetraspanin_EC2_sf"/>
</dbReference>
<feature type="transmembrane region" description="Helical" evidence="6">
    <location>
        <begin position="12"/>
        <end position="37"/>
    </location>
</feature>
<evidence type="ECO:0000256" key="2">
    <source>
        <dbReference type="ARBA" id="ARBA00006840"/>
    </source>
</evidence>
<dbReference type="Gene3D" id="1.10.1450.10">
    <property type="entry name" value="Tetraspanin"/>
    <property type="match status" value="1"/>
</dbReference>
<comment type="similarity">
    <text evidence="2 6">Belongs to the tetraspanin (TM4SF) family.</text>
</comment>
<feature type="transmembrane region" description="Helical" evidence="6">
    <location>
        <begin position="82"/>
        <end position="105"/>
    </location>
</feature>
<proteinExistence type="inferred from homology"/>
<dbReference type="PRINTS" id="PR00259">
    <property type="entry name" value="TMFOUR"/>
</dbReference>
<keyword evidence="4 6" id="KW-1133">Transmembrane helix</keyword>
<dbReference type="SUPFAM" id="SSF48652">
    <property type="entry name" value="Tetraspanin"/>
    <property type="match status" value="1"/>
</dbReference>
<organism evidence="7 8">
    <name type="scientific">Orchesella dallaii</name>
    <dbReference type="NCBI Taxonomy" id="48710"/>
    <lineage>
        <taxon>Eukaryota</taxon>
        <taxon>Metazoa</taxon>
        <taxon>Ecdysozoa</taxon>
        <taxon>Arthropoda</taxon>
        <taxon>Hexapoda</taxon>
        <taxon>Collembola</taxon>
        <taxon>Entomobryomorpha</taxon>
        <taxon>Entomobryoidea</taxon>
        <taxon>Orchesellidae</taxon>
        <taxon>Orchesellinae</taxon>
        <taxon>Orchesella</taxon>
    </lineage>
</organism>
<dbReference type="Pfam" id="PF00335">
    <property type="entry name" value="Tetraspanin"/>
    <property type="match status" value="1"/>
</dbReference>
<dbReference type="InterPro" id="IPR018499">
    <property type="entry name" value="Tetraspanin/Peripherin"/>
</dbReference>
<dbReference type="PIRSF" id="PIRSF002419">
    <property type="entry name" value="Tetraspanin"/>
    <property type="match status" value="1"/>
</dbReference>
<dbReference type="Proteomes" id="UP001642540">
    <property type="component" value="Unassembled WGS sequence"/>
</dbReference>
<protein>
    <recommendedName>
        <fullName evidence="6">Tetraspanin</fullName>
    </recommendedName>
</protein>
<feature type="transmembrane region" description="Helical" evidence="6">
    <location>
        <begin position="57"/>
        <end position="75"/>
    </location>
</feature>
<evidence type="ECO:0000256" key="3">
    <source>
        <dbReference type="ARBA" id="ARBA00022692"/>
    </source>
</evidence>
<evidence type="ECO:0000256" key="6">
    <source>
        <dbReference type="RuleBase" id="RU361218"/>
    </source>
</evidence>
<name>A0ABP1S4A4_9HEXA</name>
<gene>
    <name evidence="7" type="ORF">ODALV1_LOCUS29473</name>
</gene>
<accession>A0ABP1S4A4</accession>
<sequence length="262" mass="29498">MVTESEKKTFILCNTLFGLVSGLGFIGGALNGLHGIYKYFATILNGEESTMVMVPTYLFLFTGIFMISTVILGCYGAHKGNWYLLSLVFAMGLTLMPQLAAVTLLTNYDYRDFVHNAMNRSLNNYYNLNSTSYNESVKFWDYLQPNMECCGIDNYINWRNASQAPAVSFIPESCCKPSLDHDDDVTNCTRFITNGNLEDAALVEKFIYVDGCTGEYFGYYAIDLLAFYAIFMACFQVVGIVYACCLVIGLRADYRRLEPQIN</sequence>
<keyword evidence="3 6" id="KW-0812">Transmembrane</keyword>
<keyword evidence="8" id="KW-1185">Reference proteome</keyword>